<protein>
    <submittedName>
        <fullName evidence="1">Antitoxin</fullName>
    </submittedName>
</protein>
<organism evidence="1 2">
    <name type="scientific">Mycolicibacterium fortuitum</name>
    <name type="common">Mycobacterium fortuitum</name>
    <dbReference type="NCBI Taxonomy" id="1766"/>
    <lineage>
        <taxon>Bacteria</taxon>
        <taxon>Bacillati</taxon>
        <taxon>Actinomycetota</taxon>
        <taxon>Actinomycetes</taxon>
        <taxon>Mycobacteriales</taxon>
        <taxon>Mycobacteriaceae</taxon>
        <taxon>Mycolicibacterium</taxon>
    </lineage>
</organism>
<dbReference type="Proteomes" id="UP000255389">
    <property type="component" value="Unassembled WGS sequence"/>
</dbReference>
<name>A0A378WCS6_MYCFO</name>
<accession>A0A378WCS6</accession>
<sequence>MLNQETSKVLARVKKGEEITLTDRGVVVARIVPAEPGPLAGLITAGRVVPARSSGLAPRPAVPMREGDEDAGALLARLRNEERY</sequence>
<proteinExistence type="predicted"/>
<gene>
    <name evidence="1" type="ORF">NCTC1542_06934</name>
</gene>
<dbReference type="AlphaFoldDB" id="A0A378WCS6"/>
<evidence type="ECO:0000313" key="2">
    <source>
        <dbReference type="Proteomes" id="UP000255389"/>
    </source>
</evidence>
<reference evidence="1 2" key="1">
    <citation type="submission" date="2018-06" db="EMBL/GenBank/DDBJ databases">
        <authorList>
            <consortium name="Pathogen Informatics"/>
            <person name="Doyle S."/>
        </authorList>
    </citation>
    <scope>NUCLEOTIDE SEQUENCE [LARGE SCALE GENOMIC DNA]</scope>
    <source>
        <strain evidence="1 2">NCTC1542</strain>
    </source>
</reference>
<dbReference type="EMBL" id="UGQY01000006">
    <property type="protein sequence ID" value="SUA31579.1"/>
    <property type="molecule type" value="Genomic_DNA"/>
</dbReference>
<dbReference type="NCBIfam" id="TIGR01552">
    <property type="entry name" value="phd_fam"/>
    <property type="match status" value="1"/>
</dbReference>
<evidence type="ECO:0000313" key="1">
    <source>
        <dbReference type="EMBL" id="SUA31579.1"/>
    </source>
</evidence>